<dbReference type="PROSITE" id="PS51873">
    <property type="entry name" value="TRIAD"/>
    <property type="match status" value="1"/>
</dbReference>
<feature type="region of interest" description="Disordered" evidence="20">
    <location>
        <begin position="104"/>
        <end position="137"/>
    </location>
</feature>
<keyword evidence="11" id="KW-0863">Zinc-finger</keyword>
<dbReference type="OrthoDB" id="1431934at2759"/>
<dbReference type="InterPro" id="IPR047534">
    <property type="entry name" value="BRcat_RBR_parkin"/>
</dbReference>
<evidence type="ECO:0000313" key="23">
    <source>
        <dbReference type="EMBL" id="EZA56485.1"/>
    </source>
</evidence>
<evidence type="ECO:0000256" key="12">
    <source>
        <dbReference type="ARBA" id="ARBA00022786"/>
    </source>
</evidence>
<evidence type="ECO:0000259" key="21">
    <source>
        <dbReference type="PROSITE" id="PS50053"/>
    </source>
</evidence>
<dbReference type="GO" id="GO:1902532">
    <property type="term" value="P:negative regulation of intracellular signal transduction"/>
    <property type="evidence" value="ECO:0007669"/>
    <property type="project" value="UniProtKB-ARBA"/>
</dbReference>
<dbReference type="Pfam" id="PF17978">
    <property type="entry name" value="zf-RING_14"/>
    <property type="match status" value="1"/>
</dbReference>
<evidence type="ECO:0000313" key="24">
    <source>
        <dbReference type="Proteomes" id="UP000053097"/>
    </source>
</evidence>
<dbReference type="InterPro" id="IPR047536">
    <property type="entry name" value="Rcat_RBR_parkin"/>
</dbReference>
<dbReference type="UniPathway" id="UPA00143"/>
<keyword evidence="16" id="KW-0496">Mitochondrion</keyword>
<gene>
    <name evidence="23" type="ORF">X777_03106</name>
</gene>
<dbReference type="CDD" id="cd01798">
    <property type="entry name" value="Ubl_parkin"/>
    <property type="match status" value="1"/>
</dbReference>
<feature type="domain" description="Ubiquitin-like" evidence="21">
    <location>
        <begin position="30"/>
        <end position="99"/>
    </location>
</feature>
<dbReference type="InterPro" id="IPR000626">
    <property type="entry name" value="Ubiquitin-like_dom"/>
</dbReference>
<dbReference type="Gene3D" id="3.10.20.90">
    <property type="entry name" value="Phosphatidylinositol 3-kinase Catalytic Subunit, Chain A, domain 1"/>
    <property type="match status" value="1"/>
</dbReference>
<dbReference type="SMART" id="SM00213">
    <property type="entry name" value="UBQ"/>
    <property type="match status" value="1"/>
</dbReference>
<evidence type="ECO:0000256" key="4">
    <source>
        <dbReference type="ARBA" id="ARBA00004906"/>
    </source>
</evidence>
<dbReference type="AlphaFoldDB" id="A0A026WKC7"/>
<reference evidence="23 24" key="1">
    <citation type="journal article" date="2014" name="Curr. Biol.">
        <title>The genome of the clonal raider ant Cerapachys biroi.</title>
        <authorList>
            <person name="Oxley P.R."/>
            <person name="Ji L."/>
            <person name="Fetter-Pruneda I."/>
            <person name="McKenzie S.K."/>
            <person name="Li C."/>
            <person name="Hu H."/>
            <person name="Zhang G."/>
            <person name="Kronauer D.J."/>
        </authorList>
    </citation>
    <scope>NUCLEOTIDE SEQUENCE [LARGE SCALE GENOMIC DNA]</scope>
</reference>
<evidence type="ECO:0000256" key="9">
    <source>
        <dbReference type="ARBA" id="ARBA00022723"/>
    </source>
</evidence>
<dbReference type="Gene3D" id="1.20.120.1750">
    <property type="match status" value="1"/>
</dbReference>
<dbReference type="InterPro" id="IPR031127">
    <property type="entry name" value="E3_UB_ligase_RBR"/>
</dbReference>
<evidence type="ECO:0000256" key="18">
    <source>
        <dbReference type="ARBA" id="ARBA00029536"/>
    </source>
</evidence>
<dbReference type="Pfam" id="PF22605">
    <property type="entry name" value="IBR_2"/>
    <property type="match status" value="1"/>
</dbReference>
<evidence type="ECO:0000256" key="13">
    <source>
        <dbReference type="ARBA" id="ARBA00022833"/>
    </source>
</evidence>
<keyword evidence="12" id="KW-0833">Ubl conjugation pathway</keyword>
<evidence type="ECO:0000256" key="19">
    <source>
        <dbReference type="PIRSR" id="PIRSR037880-1"/>
    </source>
</evidence>
<dbReference type="Gene3D" id="3.30.40.10">
    <property type="entry name" value="Zinc/RING finger domain, C3HC4 (zinc finger)"/>
    <property type="match status" value="1"/>
</dbReference>
<evidence type="ECO:0000256" key="14">
    <source>
        <dbReference type="ARBA" id="ARBA00022843"/>
    </source>
</evidence>
<evidence type="ECO:0000256" key="16">
    <source>
        <dbReference type="ARBA" id="ARBA00023128"/>
    </source>
</evidence>
<dbReference type="InterPro" id="IPR041170">
    <property type="entry name" value="Znf-RING_14"/>
</dbReference>
<sequence>MSFLFDLLRNAFLGMLQLLWFGKRKISNSLSIYIKTNTGSTLSVELDPKWDIKNLKEIVAPRMGMAPENIKIIFAGKELHNSTIIEECDLGQQSILHAVRTPNRMPNKRQSTASLIEESTSETSDVNDSGSKPMNETLMDLPLDESDQHNLPAEEQQENRAHFYVYCSAPCKDVKMGKLRVKCVRCGSGAVTVDKDPQCWPDVLQPRRITVHCENDFCPVAANTLSEETESQVTYARFYFKCAKHPSLGENDEAVPLYLIKPNLSNVPCLACTDVRETVLVFPCEAGHVTCLDCFREYCTVRLHERRFEFDTSEGYYTLPCPAGCTNSFIREVHHFHLLDKEQYERYQRFSTEEYVLRAGGLLCPRPNCGMGIIPPPMKDDEECRRIQCISGCGYVFCRICLQGFHLGECELSTSEPSTSVFSSKHYSVDPLKADEAKWDEATKRTIQVSTKPCPKCRTPTEKAGGCMHMVCTRAGCDYQWCWVCQTGWTRECMGNHWFA</sequence>
<dbReference type="CDD" id="cd20357">
    <property type="entry name" value="Rcat_RBR_parkin"/>
    <property type="match status" value="1"/>
</dbReference>
<evidence type="ECO:0000256" key="5">
    <source>
        <dbReference type="ARBA" id="ARBA00012251"/>
    </source>
</evidence>
<dbReference type="GO" id="GO:0005829">
    <property type="term" value="C:cytosol"/>
    <property type="evidence" value="ECO:0007669"/>
    <property type="project" value="UniProtKB-SubCell"/>
</dbReference>
<dbReference type="Pfam" id="PF17976">
    <property type="entry name" value="zf-RING_12"/>
    <property type="match status" value="1"/>
</dbReference>
<dbReference type="SMART" id="SM00647">
    <property type="entry name" value="IBR"/>
    <property type="match status" value="2"/>
</dbReference>
<dbReference type="GO" id="GO:0016567">
    <property type="term" value="P:protein ubiquitination"/>
    <property type="evidence" value="ECO:0007669"/>
    <property type="project" value="UniProtKB-UniPathway"/>
</dbReference>
<dbReference type="PROSITE" id="PS50053">
    <property type="entry name" value="UBIQUITIN_2"/>
    <property type="match status" value="1"/>
</dbReference>
<keyword evidence="13" id="KW-0862">Zinc</keyword>
<dbReference type="InterPro" id="IPR047535">
    <property type="entry name" value="RING-HC_RBR_parkin"/>
</dbReference>
<protein>
    <recommendedName>
        <fullName evidence="18">E3 ubiquitin-protein ligase parkin</fullName>
        <ecNumber evidence="5">2.3.2.31</ecNumber>
    </recommendedName>
</protein>
<dbReference type="FunFam" id="1.20.120.1750:FF:000009">
    <property type="entry name" value="E3 ubiquitin-protein ligase parkin"/>
    <property type="match status" value="1"/>
</dbReference>
<feature type="compositionally biased region" description="Polar residues" evidence="20">
    <location>
        <begin position="108"/>
        <end position="134"/>
    </location>
</feature>
<dbReference type="GO" id="GO:0005739">
    <property type="term" value="C:mitochondrion"/>
    <property type="evidence" value="ECO:0007669"/>
    <property type="project" value="UniProtKB-SubCell"/>
</dbReference>
<dbReference type="FunFam" id="2.20.25.20:FF:000008">
    <property type="entry name" value="E3 ubiquitin-protein ligase parkin"/>
    <property type="match status" value="1"/>
</dbReference>
<dbReference type="GO" id="GO:0009896">
    <property type="term" value="P:positive regulation of catabolic process"/>
    <property type="evidence" value="ECO:0007669"/>
    <property type="project" value="UniProtKB-ARBA"/>
</dbReference>
<comment type="pathway">
    <text evidence="4">Protein modification; protein ubiquitination.</text>
</comment>
<evidence type="ECO:0000256" key="17">
    <source>
        <dbReference type="ARBA" id="ARBA00029442"/>
    </source>
</evidence>
<dbReference type="Gene3D" id="2.20.25.20">
    <property type="match status" value="1"/>
</dbReference>
<evidence type="ECO:0000256" key="7">
    <source>
        <dbReference type="ARBA" id="ARBA00022553"/>
    </source>
</evidence>
<keyword evidence="14" id="KW-0832">Ubl conjugation</keyword>
<dbReference type="CDD" id="cd20340">
    <property type="entry name" value="BRcat_RBR_parkin"/>
    <property type="match status" value="1"/>
</dbReference>
<dbReference type="GO" id="GO:0061630">
    <property type="term" value="F:ubiquitin protein ligase activity"/>
    <property type="evidence" value="ECO:0007669"/>
    <property type="project" value="UniProtKB-EC"/>
</dbReference>
<feature type="domain" description="RING-type" evidence="22">
    <location>
        <begin position="265"/>
        <end position="500"/>
    </location>
</feature>
<keyword evidence="8" id="KW-0808">Transferase</keyword>
<keyword evidence="9" id="KW-0479">Metal-binding</keyword>
<keyword evidence="24" id="KW-1185">Reference proteome</keyword>
<dbReference type="SUPFAM" id="SSF57850">
    <property type="entry name" value="RING/U-box"/>
    <property type="match status" value="2"/>
</dbReference>
<dbReference type="InterPro" id="IPR013083">
    <property type="entry name" value="Znf_RING/FYVE/PHD"/>
</dbReference>
<dbReference type="InterPro" id="IPR041565">
    <property type="entry name" value="Parkin_Znf-RING"/>
</dbReference>
<keyword evidence="7" id="KW-0597">Phosphoprotein</keyword>
<comment type="similarity">
    <text evidence="17">Belongs to the RBR family. Parkin subfamily.</text>
</comment>
<dbReference type="InterPro" id="IPR002867">
    <property type="entry name" value="IBR_dom"/>
</dbReference>
<dbReference type="InterPro" id="IPR003977">
    <property type="entry name" value="Parkin"/>
</dbReference>
<organism evidence="23 24">
    <name type="scientific">Ooceraea biroi</name>
    <name type="common">Clonal raider ant</name>
    <name type="synonym">Cerapachys biroi</name>
    <dbReference type="NCBI Taxonomy" id="2015173"/>
    <lineage>
        <taxon>Eukaryota</taxon>
        <taxon>Metazoa</taxon>
        <taxon>Ecdysozoa</taxon>
        <taxon>Arthropoda</taxon>
        <taxon>Hexapoda</taxon>
        <taxon>Insecta</taxon>
        <taxon>Pterygota</taxon>
        <taxon>Neoptera</taxon>
        <taxon>Endopterygota</taxon>
        <taxon>Hymenoptera</taxon>
        <taxon>Apocrita</taxon>
        <taxon>Aculeata</taxon>
        <taxon>Formicoidea</taxon>
        <taxon>Formicidae</taxon>
        <taxon>Dorylinae</taxon>
        <taxon>Ooceraea</taxon>
    </lineage>
</organism>
<dbReference type="InterPro" id="IPR044066">
    <property type="entry name" value="TRIAD_supradom"/>
</dbReference>
<dbReference type="PANTHER" id="PTHR11685">
    <property type="entry name" value="RBR FAMILY RING FINGER AND IBR DOMAIN-CONTAINING"/>
    <property type="match status" value="1"/>
</dbReference>
<comment type="catalytic activity">
    <reaction evidence="1">
        <text>[E2 ubiquitin-conjugating enzyme]-S-ubiquitinyl-L-cysteine + [acceptor protein]-L-lysine = [E2 ubiquitin-conjugating enzyme]-L-cysteine + [acceptor protein]-N(6)-ubiquitinyl-L-lysine.</text>
        <dbReference type="EC" id="2.3.2.31"/>
    </reaction>
</comment>
<proteinExistence type="inferred from homology"/>
<dbReference type="GO" id="GO:0008270">
    <property type="term" value="F:zinc ion binding"/>
    <property type="evidence" value="ECO:0007669"/>
    <property type="project" value="UniProtKB-KW"/>
</dbReference>
<evidence type="ECO:0000256" key="10">
    <source>
        <dbReference type="ARBA" id="ARBA00022737"/>
    </source>
</evidence>
<evidence type="ECO:0000256" key="8">
    <source>
        <dbReference type="ARBA" id="ARBA00022679"/>
    </source>
</evidence>
<evidence type="ECO:0000256" key="20">
    <source>
        <dbReference type="SAM" id="MobiDB-lite"/>
    </source>
</evidence>
<evidence type="ECO:0000256" key="15">
    <source>
        <dbReference type="ARBA" id="ARBA00023006"/>
    </source>
</evidence>
<keyword evidence="15" id="KW-0072">Autophagy</keyword>
<dbReference type="InterPro" id="IPR054694">
    <property type="entry name" value="Parkin-like_IBR"/>
</dbReference>
<comment type="subcellular location">
    <subcellularLocation>
        <location evidence="3">Cytoplasm</location>
        <location evidence="3">Cytosol</location>
    </subcellularLocation>
    <subcellularLocation>
        <location evidence="2">Mitochondrion</location>
    </subcellularLocation>
</comment>
<dbReference type="PRINTS" id="PR01475">
    <property type="entry name" value="PARKIN"/>
</dbReference>
<dbReference type="GO" id="GO:0006950">
    <property type="term" value="P:response to stress"/>
    <property type="evidence" value="ECO:0007669"/>
    <property type="project" value="UniProtKB-ARBA"/>
</dbReference>
<dbReference type="STRING" id="2015173.A0A026WKC7"/>
<keyword evidence="6" id="KW-0963">Cytoplasm</keyword>
<dbReference type="Proteomes" id="UP000053097">
    <property type="component" value="Unassembled WGS sequence"/>
</dbReference>
<dbReference type="SUPFAM" id="SSF54236">
    <property type="entry name" value="Ubiquitin-like"/>
    <property type="match status" value="1"/>
</dbReference>
<evidence type="ECO:0000256" key="2">
    <source>
        <dbReference type="ARBA" id="ARBA00004173"/>
    </source>
</evidence>
<accession>A0A026WKC7</accession>
<evidence type="ECO:0000256" key="6">
    <source>
        <dbReference type="ARBA" id="ARBA00022490"/>
    </source>
</evidence>
<dbReference type="CDD" id="cd16627">
    <property type="entry name" value="RING-HC_RBR_parkin"/>
    <property type="match status" value="1"/>
</dbReference>
<evidence type="ECO:0000256" key="11">
    <source>
        <dbReference type="ARBA" id="ARBA00022771"/>
    </source>
</evidence>
<keyword evidence="10" id="KW-0677">Repeat</keyword>
<dbReference type="GO" id="GO:0000423">
    <property type="term" value="P:mitophagy"/>
    <property type="evidence" value="ECO:0007669"/>
    <property type="project" value="UniProtKB-ARBA"/>
</dbReference>
<dbReference type="OMA" id="DPKWDIK"/>
<evidence type="ECO:0000256" key="3">
    <source>
        <dbReference type="ARBA" id="ARBA00004514"/>
    </source>
</evidence>
<evidence type="ECO:0000259" key="22">
    <source>
        <dbReference type="PROSITE" id="PS51873"/>
    </source>
</evidence>
<evidence type="ECO:0000256" key="1">
    <source>
        <dbReference type="ARBA" id="ARBA00001798"/>
    </source>
</evidence>
<dbReference type="InterPro" id="IPR029071">
    <property type="entry name" value="Ubiquitin-like_domsf"/>
</dbReference>
<dbReference type="EC" id="2.3.2.31" evidence="5"/>
<dbReference type="GO" id="GO:0022603">
    <property type="term" value="P:regulation of anatomical structure morphogenesis"/>
    <property type="evidence" value="ECO:0007669"/>
    <property type="project" value="UniProtKB-ARBA"/>
</dbReference>
<dbReference type="CDD" id="cd21382">
    <property type="entry name" value="RING0_parkin"/>
    <property type="match status" value="1"/>
</dbReference>
<dbReference type="Pfam" id="PF00240">
    <property type="entry name" value="ubiquitin"/>
    <property type="match status" value="1"/>
</dbReference>
<name>A0A026WKC7_OOCBI</name>
<dbReference type="EMBL" id="KK107167">
    <property type="protein sequence ID" value="EZA56485.1"/>
    <property type="molecule type" value="Genomic_DNA"/>
</dbReference>
<dbReference type="PIRSF" id="PIRSF037880">
    <property type="entry name" value="Parkin"/>
    <property type="match status" value="1"/>
</dbReference>
<feature type="active site" evidence="19">
    <location>
        <position position="467"/>
    </location>
</feature>